<dbReference type="PANTHER" id="PTHR40626">
    <property type="entry name" value="MIP31509P"/>
    <property type="match status" value="1"/>
</dbReference>
<dbReference type="Proteomes" id="UP000070501">
    <property type="component" value="Unassembled WGS sequence"/>
</dbReference>
<dbReference type="CDD" id="cd12148">
    <property type="entry name" value="fungal_TF_MHR"/>
    <property type="match status" value="1"/>
</dbReference>
<sequence>MGSGETVAEPPPKNPWDVSEIAYQRLLALFTSHQGDADKFRLPSRPTVSRYVASWARSFHPHLPVLHLPTNDFDSKSSILLLTIAAVGSFYVFEHSNGYPMLFFSRSIIWEALQARYHKSSRHLLRSVPNFAKVSSRSNDTPAESADDPPMSAEPCDMELLQAMLILVMTMTWLDRPLAHEATALASQLAQLTREALAKAKSKPDLTSWHTWALEEERVRTIYSAYFTLNLVTISLNVVPLIPSSEIILPLPCSESEFKAPTADSWLAIKRPDTQPGQMTFDQCVKHLLRGHSLPPRSPPTEYGHYLLMQSLLIQVYFERQSSSCLLSPSSTIPPSTIAVYDAAMTAWQPRRDPAIDSALDPSALNGPLAFNSTAMLRLAHVHLTADIQAHSSLAERDPAILVRAFHRDKNTLDLHAPHLHQGLMHAINALRIPIRVGVAFVASGRTGHWSVQHAISNFSCALLLTQWLDKVHELVVSSISSGSSGSGGDGILAGLSPEQRYLLSTVERLVEETHLEASLGARDDYPRRIRRVAGAALRLWAETCKGAQVYEIVHVAGATLAMAADALELEEREGPPIE</sequence>
<dbReference type="GO" id="GO:0006351">
    <property type="term" value="P:DNA-templated transcription"/>
    <property type="evidence" value="ECO:0007669"/>
    <property type="project" value="InterPro"/>
</dbReference>
<proteinExistence type="predicted"/>
<keyword evidence="3" id="KW-0677">Repeat</keyword>
<reference evidence="9" key="1">
    <citation type="submission" date="2016-02" db="EMBL/GenBank/DDBJ databases">
        <title>Draft genome sequence of Microdochium bolleyi, a fungal endophyte of beachgrass.</title>
        <authorList>
            <consortium name="DOE Joint Genome Institute"/>
            <person name="David A.S."/>
            <person name="May G."/>
            <person name="Haridas S."/>
            <person name="Lim J."/>
            <person name="Wang M."/>
            <person name="Labutti K."/>
            <person name="Lipzen A."/>
            <person name="Barry K."/>
            <person name="Grigoriev I.V."/>
        </authorList>
    </citation>
    <scope>NUCLEOTIDE SEQUENCE [LARGE SCALE GENOMIC DNA]</scope>
    <source>
        <strain evidence="9">J235TASD1</strain>
    </source>
</reference>
<evidence type="ECO:0000256" key="6">
    <source>
        <dbReference type="ARBA" id="ARBA00023242"/>
    </source>
</evidence>
<keyword evidence="2" id="KW-0479">Metal-binding</keyword>
<dbReference type="InterPro" id="IPR007219">
    <property type="entry name" value="XnlR_reg_dom"/>
</dbReference>
<protein>
    <recommendedName>
        <fullName evidence="7">Xylanolytic transcriptional activator regulatory domain-containing protein</fullName>
    </recommendedName>
</protein>
<keyword evidence="5" id="KW-0862">Zinc</keyword>
<dbReference type="GO" id="GO:0008270">
    <property type="term" value="F:zinc ion binding"/>
    <property type="evidence" value="ECO:0007669"/>
    <property type="project" value="UniProtKB-KW"/>
</dbReference>
<dbReference type="EMBL" id="KQ964255">
    <property type="protein sequence ID" value="KXJ89487.1"/>
    <property type="molecule type" value="Genomic_DNA"/>
</dbReference>
<evidence type="ECO:0000256" key="5">
    <source>
        <dbReference type="ARBA" id="ARBA00022833"/>
    </source>
</evidence>
<dbReference type="GO" id="GO:0000785">
    <property type="term" value="C:chromatin"/>
    <property type="evidence" value="ECO:0007669"/>
    <property type="project" value="TreeGrafter"/>
</dbReference>
<dbReference type="GO" id="GO:0005634">
    <property type="term" value="C:nucleus"/>
    <property type="evidence" value="ECO:0007669"/>
    <property type="project" value="UniProtKB-SubCell"/>
</dbReference>
<comment type="subcellular location">
    <subcellularLocation>
        <location evidence="1">Nucleus</location>
    </subcellularLocation>
</comment>
<dbReference type="PANTHER" id="PTHR40626:SF10">
    <property type="entry name" value="C2H2-TYPE DOMAIN-CONTAINING PROTEIN"/>
    <property type="match status" value="1"/>
</dbReference>
<keyword evidence="9" id="KW-1185">Reference proteome</keyword>
<dbReference type="GO" id="GO:0000978">
    <property type="term" value="F:RNA polymerase II cis-regulatory region sequence-specific DNA binding"/>
    <property type="evidence" value="ECO:0007669"/>
    <property type="project" value="InterPro"/>
</dbReference>
<dbReference type="InParanoid" id="A0A136IX56"/>
<keyword evidence="4" id="KW-0863">Zinc-finger</keyword>
<evidence type="ECO:0000313" key="9">
    <source>
        <dbReference type="Proteomes" id="UP000070501"/>
    </source>
</evidence>
<evidence type="ECO:0000256" key="1">
    <source>
        <dbReference type="ARBA" id="ARBA00004123"/>
    </source>
</evidence>
<feature type="domain" description="Xylanolytic transcriptional activator regulatory" evidence="7">
    <location>
        <begin position="58"/>
        <end position="279"/>
    </location>
</feature>
<dbReference type="STRING" id="196109.A0A136IX56"/>
<organism evidence="8 9">
    <name type="scientific">Microdochium bolleyi</name>
    <dbReference type="NCBI Taxonomy" id="196109"/>
    <lineage>
        <taxon>Eukaryota</taxon>
        <taxon>Fungi</taxon>
        <taxon>Dikarya</taxon>
        <taxon>Ascomycota</taxon>
        <taxon>Pezizomycotina</taxon>
        <taxon>Sordariomycetes</taxon>
        <taxon>Xylariomycetidae</taxon>
        <taxon>Xylariales</taxon>
        <taxon>Microdochiaceae</taxon>
        <taxon>Microdochium</taxon>
    </lineage>
</organism>
<dbReference type="AlphaFoldDB" id="A0A136IX56"/>
<dbReference type="InterPro" id="IPR051059">
    <property type="entry name" value="VerF-like"/>
</dbReference>
<evidence type="ECO:0000259" key="7">
    <source>
        <dbReference type="Pfam" id="PF04082"/>
    </source>
</evidence>
<evidence type="ECO:0000256" key="4">
    <source>
        <dbReference type="ARBA" id="ARBA00022771"/>
    </source>
</evidence>
<dbReference type="OrthoDB" id="654211at2759"/>
<name>A0A136IX56_9PEZI</name>
<evidence type="ECO:0000256" key="3">
    <source>
        <dbReference type="ARBA" id="ARBA00022737"/>
    </source>
</evidence>
<accession>A0A136IX56</accession>
<dbReference type="GO" id="GO:0000981">
    <property type="term" value="F:DNA-binding transcription factor activity, RNA polymerase II-specific"/>
    <property type="evidence" value="ECO:0007669"/>
    <property type="project" value="InterPro"/>
</dbReference>
<evidence type="ECO:0000313" key="8">
    <source>
        <dbReference type="EMBL" id="KXJ89487.1"/>
    </source>
</evidence>
<evidence type="ECO:0000256" key="2">
    <source>
        <dbReference type="ARBA" id="ARBA00022723"/>
    </source>
</evidence>
<keyword evidence="6" id="KW-0539">Nucleus</keyword>
<gene>
    <name evidence="8" type="ORF">Micbo1qcDRAFT_122093</name>
</gene>
<dbReference type="Pfam" id="PF04082">
    <property type="entry name" value="Fungal_trans"/>
    <property type="match status" value="1"/>
</dbReference>